<comment type="pathway">
    <text evidence="1 8">Bacterial outer membrane biogenesis; LPS core biosynthesis.</text>
</comment>
<evidence type="ECO:0000313" key="10">
    <source>
        <dbReference type="EMBL" id="SEB84402.1"/>
    </source>
</evidence>
<evidence type="ECO:0000256" key="5">
    <source>
        <dbReference type="ARBA" id="ARBA00031445"/>
    </source>
</evidence>
<dbReference type="Proteomes" id="UP000183038">
    <property type="component" value="Unassembled WGS sequence"/>
</dbReference>
<accession>A0A1H4MPY9</accession>
<evidence type="ECO:0000256" key="3">
    <source>
        <dbReference type="ARBA" id="ARBA00019077"/>
    </source>
</evidence>
<evidence type="ECO:0000256" key="4">
    <source>
        <dbReference type="ARBA" id="ARBA00022679"/>
    </source>
</evidence>
<comment type="function">
    <text evidence="8">Involved in lipopolysaccharide (LPS) biosynthesis. Catalyzes the transfer of 3-deoxy-D-manno-octulosonate (Kdo) residue(s) from CMP-Kdo to lipid IV(A), the tetraacyldisaccharide-1,4'-bisphosphate precursor of lipid A.</text>
</comment>
<dbReference type="EC" id="2.4.99.12" evidence="2 8"/>
<dbReference type="InterPro" id="IPR039901">
    <property type="entry name" value="Kdotransferase"/>
</dbReference>
<reference evidence="10 11" key="1">
    <citation type="submission" date="2016-10" db="EMBL/GenBank/DDBJ databases">
        <authorList>
            <person name="de Groot N.N."/>
        </authorList>
    </citation>
    <scope>NUCLEOTIDE SEQUENCE [LARGE SCALE GENOMIC DNA]</scope>
    <source>
        <strain evidence="10 11">MAR_2009_71</strain>
    </source>
</reference>
<dbReference type="GO" id="GO:0009244">
    <property type="term" value="P:lipopolysaccharide core region biosynthetic process"/>
    <property type="evidence" value="ECO:0007669"/>
    <property type="project" value="UniProtKB-UniRule"/>
</dbReference>
<keyword evidence="4 8" id="KW-0808">Transferase</keyword>
<evidence type="ECO:0000313" key="11">
    <source>
        <dbReference type="Proteomes" id="UP000183038"/>
    </source>
</evidence>
<keyword evidence="8" id="KW-0472">Membrane</keyword>
<dbReference type="Gene3D" id="3.40.50.2000">
    <property type="entry name" value="Glycogen Phosphorylase B"/>
    <property type="match status" value="1"/>
</dbReference>
<proteinExistence type="inferred from homology"/>
<dbReference type="PANTHER" id="PTHR42755:SF1">
    <property type="entry name" value="3-DEOXY-D-MANNO-OCTULOSONIC ACID TRANSFERASE, MITOCHONDRIAL-RELATED"/>
    <property type="match status" value="1"/>
</dbReference>
<feature type="domain" description="3-deoxy-D-manno-octulosonic-acid transferase N-terminal" evidence="9">
    <location>
        <begin position="42"/>
        <end position="206"/>
    </location>
</feature>
<evidence type="ECO:0000256" key="2">
    <source>
        <dbReference type="ARBA" id="ARBA00012621"/>
    </source>
</evidence>
<dbReference type="RefSeq" id="WP_074671875.1">
    <property type="nucleotide sequence ID" value="NZ_FNTB01000001.1"/>
</dbReference>
<dbReference type="InterPro" id="IPR007507">
    <property type="entry name" value="Glycos_transf_N"/>
</dbReference>
<dbReference type="UniPathway" id="UPA00958"/>
<evidence type="ECO:0000256" key="1">
    <source>
        <dbReference type="ARBA" id="ARBA00004713"/>
    </source>
</evidence>
<feature type="active site" description="Proton acceptor" evidence="7">
    <location>
        <position position="60"/>
    </location>
</feature>
<keyword evidence="8" id="KW-1003">Cell membrane</keyword>
<dbReference type="PANTHER" id="PTHR42755">
    <property type="entry name" value="3-DEOXY-MANNO-OCTULOSONATE CYTIDYLYLTRANSFERASE"/>
    <property type="match status" value="1"/>
</dbReference>
<organism evidence="10 11">
    <name type="scientific">Maribacter dokdonensis</name>
    <dbReference type="NCBI Taxonomy" id="320912"/>
    <lineage>
        <taxon>Bacteria</taxon>
        <taxon>Pseudomonadati</taxon>
        <taxon>Bacteroidota</taxon>
        <taxon>Flavobacteriia</taxon>
        <taxon>Flavobacteriales</taxon>
        <taxon>Flavobacteriaceae</taxon>
        <taxon>Maribacter</taxon>
    </lineage>
</organism>
<sequence>MYILYNFIAVIASVILKGLALVNTKLSLFVNGRKNSLSIIEKSISKEDKVIWIHAASLGEFEQGLPVLEQLKLSYPHYKTLLTFFSPSGYEVKKNSKVADAICYLPLDTKNNVKSFIKMAHPDIAIFIKYEIWPNYLAALKNLNTPTFLISALFKKKQSYFKWYGHFMRKALKNFTHIFVQNSMSSDLLKSIGLKNVTVAGDTRFDRVLEITKRNNDLEFMKLFKDEQFCFVAGSTWPEDEKLLIDYINQSKYAIKYVIAPHTMKADHIKNIVSSIDKSVICYSDLNEKVVLNDYDVIIIDTIGLLTKIYSYADIAYVGGGFATGLHNTLEPAVFEIPVIIGEKYEGFAEAEELVTLGGIISVNSSLELKKQVDEFFNDNDKRELTGQINSKYIKEKAGATPCILNELNSVLATKN</sequence>
<dbReference type="InterPro" id="IPR038107">
    <property type="entry name" value="Glycos_transf_N_sf"/>
</dbReference>
<dbReference type="GO" id="GO:0009245">
    <property type="term" value="P:lipid A biosynthetic process"/>
    <property type="evidence" value="ECO:0007669"/>
    <property type="project" value="TreeGrafter"/>
</dbReference>
<dbReference type="Gene3D" id="3.40.50.11720">
    <property type="entry name" value="3-Deoxy-D-manno-octulosonic-acid transferase, N-terminal domain"/>
    <property type="match status" value="1"/>
</dbReference>
<evidence type="ECO:0000256" key="8">
    <source>
        <dbReference type="RuleBase" id="RU365103"/>
    </source>
</evidence>
<dbReference type="AlphaFoldDB" id="A0A1H4MPY9"/>
<protein>
    <recommendedName>
        <fullName evidence="3 8">3-deoxy-D-manno-octulosonic acid transferase</fullName>
        <shortName evidence="8">Kdo transferase</shortName>
        <ecNumber evidence="2 8">2.4.99.12</ecNumber>
    </recommendedName>
    <alternativeName>
        <fullName evidence="5 8">Lipid IV(A) 3-deoxy-D-manno-octulosonic acid transferase</fullName>
    </alternativeName>
</protein>
<dbReference type="EMBL" id="FNTB01000001">
    <property type="protein sequence ID" value="SEB84402.1"/>
    <property type="molecule type" value="Genomic_DNA"/>
</dbReference>
<comment type="subcellular location">
    <subcellularLocation>
        <location evidence="8">Cell membrane</location>
    </subcellularLocation>
</comment>
<evidence type="ECO:0000256" key="7">
    <source>
        <dbReference type="PIRSR" id="PIRSR639901-1"/>
    </source>
</evidence>
<keyword evidence="8" id="KW-0448">Lipopolysaccharide biosynthesis</keyword>
<evidence type="ECO:0000259" key="9">
    <source>
        <dbReference type="Pfam" id="PF04413"/>
    </source>
</evidence>
<comment type="similarity">
    <text evidence="8">Belongs to the glycosyltransferase group 1 family.</text>
</comment>
<dbReference type="Pfam" id="PF04413">
    <property type="entry name" value="Glycos_transf_N"/>
    <property type="match status" value="1"/>
</dbReference>
<comment type="catalytic activity">
    <reaction evidence="6 8">
        <text>lipid IVA (E. coli) + CMP-3-deoxy-beta-D-manno-octulosonate = alpha-Kdo-(2-&gt;6)-lipid IVA (E. coli) + CMP + H(+)</text>
        <dbReference type="Rhea" id="RHEA:28066"/>
        <dbReference type="ChEBI" id="CHEBI:15378"/>
        <dbReference type="ChEBI" id="CHEBI:58603"/>
        <dbReference type="ChEBI" id="CHEBI:60364"/>
        <dbReference type="ChEBI" id="CHEBI:60377"/>
        <dbReference type="ChEBI" id="CHEBI:85987"/>
        <dbReference type="EC" id="2.4.99.12"/>
    </reaction>
</comment>
<dbReference type="GO" id="GO:0005886">
    <property type="term" value="C:plasma membrane"/>
    <property type="evidence" value="ECO:0007669"/>
    <property type="project" value="UniProtKB-SubCell"/>
</dbReference>
<dbReference type="OrthoDB" id="9789797at2"/>
<gene>
    <name evidence="10" type="ORF">SAMN05192540_1694</name>
</gene>
<evidence type="ECO:0000256" key="6">
    <source>
        <dbReference type="ARBA" id="ARBA00049183"/>
    </source>
</evidence>
<dbReference type="GO" id="GO:0043842">
    <property type="term" value="F:Kdo transferase activity"/>
    <property type="evidence" value="ECO:0007669"/>
    <property type="project" value="UniProtKB-EC"/>
</dbReference>
<name>A0A1H4MPY9_9FLAO</name>